<feature type="transmembrane region" description="Helical" evidence="2">
    <location>
        <begin position="212"/>
        <end position="232"/>
    </location>
</feature>
<reference evidence="3" key="1">
    <citation type="submission" date="2022-08" db="UniProtKB">
        <authorList>
            <consortium name="EnsemblMetazoa"/>
        </authorList>
    </citation>
    <scope>IDENTIFICATION</scope>
    <source>
        <strain evidence="3">05x7-T-G4-1.051#20</strain>
    </source>
</reference>
<dbReference type="EnsemblMetazoa" id="G30929.1">
    <property type="protein sequence ID" value="G30929.1:cds"/>
    <property type="gene ID" value="G30929"/>
</dbReference>
<sequence length="327" mass="36798">NGSRKTDEDQEINRISFLATWIHQTDNHKQTHLLECLNNKTCPVKVIRNDINTCLCTTDVCAKIECNGSGKSSHLTINCKIEMVLVNHVDCSVFVVIDDLSYGPIRKYICTSCSRKMFSIKEIRLQAIVLSDWDTLTTVDLGERDDMKSHEGVFDAFGNCSDSAYITAFSTIRKSVLYLCVTGNCQNLCIISKCKDGIQSNERNSQYFPKEIAFVISGILVFVGTIGFLMGVKRSRHRKAKLQITREVSRQHHPHNSEVSADINISEPPLSSGAQKVEEENLLESLELENIMSTRVTSTDCLVPNFTSRHNLDDVYNSYNVLEPNYG</sequence>
<protein>
    <submittedName>
        <fullName evidence="3">Uncharacterized protein</fullName>
    </submittedName>
</protein>
<keyword evidence="2" id="KW-0472">Membrane</keyword>
<evidence type="ECO:0000256" key="1">
    <source>
        <dbReference type="SAM" id="MobiDB-lite"/>
    </source>
</evidence>
<dbReference type="Proteomes" id="UP000005408">
    <property type="component" value="Unassembled WGS sequence"/>
</dbReference>
<keyword evidence="2" id="KW-1133">Transmembrane helix</keyword>
<feature type="region of interest" description="Disordered" evidence="1">
    <location>
        <begin position="246"/>
        <end position="271"/>
    </location>
</feature>
<dbReference type="AlphaFoldDB" id="A0A8W8M2X3"/>
<evidence type="ECO:0000256" key="2">
    <source>
        <dbReference type="SAM" id="Phobius"/>
    </source>
</evidence>
<accession>A0A8W8M2X3</accession>
<organism evidence="3 4">
    <name type="scientific">Magallana gigas</name>
    <name type="common">Pacific oyster</name>
    <name type="synonym">Crassostrea gigas</name>
    <dbReference type="NCBI Taxonomy" id="29159"/>
    <lineage>
        <taxon>Eukaryota</taxon>
        <taxon>Metazoa</taxon>
        <taxon>Spiralia</taxon>
        <taxon>Lophotrochozoa</taxon>
        <taxon>Mollusca</taxon>
        <taxon>Bivalvia</taxon>
        <taxon>Autobranchia</taxon>
        <taxon>Pteriomorphia</taxon>
        <taxon>Ostreida</taxon>
        <taxon>Ostreoidea</taxon>
        <taxon>Ostreidae</taxon>
        <taxon>Magallana</taxon>
    </lineage>
</organism>
<name>A0A8W8M2X3_MAGGI</name>
<keyword evidence="4" id="KW-1185">Reference proteome</keyword>
<keyword evidence="2" id="KW-0812">Transmembrane</keyword>
<proteinExistence type="predicted"/>
<evidence type="ECO:0000313" key="4">
    <source>
        <dbReference type="Proteomes" id="UP000005408"/>
    </source>
</evidence>
<evidence type="ECO:0000313" key="3">
    <source>
        <dbReference type="EnsemblMetazoa" id="G30929.1:cds"/>
    </source>
</evidence>